<dbReference type="InterPro" id="IPR028098">
    <property type="entry name" value="Glyco_trans_4-like_N"/>
</dbReference>
<dbReference type="SUPFAM" id="SSF53756">
    <property type="entry name" value="UDP-Glycosyltransferase/glycogen phosphorylase"/>
    <property type="match status" value="1"/>
</dbReference>
<feature type="domain" description="Glycosyl transferase family 1" evidence="1">
    <location>
        <begin position="230"/>
        <end position="380"/>
    </location>
</feature>
<feature type="domain" description="Glycosyltransferase subfamily 4-like N-terminal" evidence="2">
    <location>
        <begin position="52"/>
        <end position="215"/>
    </location>
</feature>
<dbReference type="AlphaFoldDB" id="A0A948RZ44"/>
<dbReference type="EMBL" id="JAHJDP010000087">
    <property type="protein sequence ID" value="MBU2692293.1"/>
    <property type="molecule type" value="Genomic_DNA"/>
</dbReference>
<proteinExistence type="predicted"/>
<dbReference type="InterPro" id="IPR050194">
    <property type="entry name" value="Glycosyltransferase_grp1"/>
</dbReference>
<protein>
    <submittedName>
        <fullName evidence="3">Glycosyltransferase family 4 protein</fullName>
    </submittedName>
</protein>
<gene>
    <name evidence="3" type="ORF">KJ970_15325</name>
</gene>
<dbReference type="InterPro" id="IPR001296">
    <property type="entry name" value="Glyco_trans_1"/>
</dbReference>
<dbReference type="Proteomes" id="UP000777784">
    <property type="component" value="Unassembled WGS sequence"/>
</dbReference>
<dbReference type="Gene3D" id="3.40.50.2000">
    <property type="entry name" value="Glycogen Phosphorylase B"/>
    <property type="match status" value="2"/>
</dbReference>
<evidence type="ECO:0000259" key="1">
    <source>
        <dbReference type="Pfam" id="PF00534"/>
    </source>
</evidence>
<accession>A0A948RZ44</accession>
<dbReference type="CDD" id="cd03801">
    <property type="entry name" value="GT4_PimA-like"/>
    <property type="match status" value="1"/>
</dbReference>
<dbReference type="Pfam" id="PF00534">
    <property type="entry name" value="Glycos_transf_1"/>
    <property type="match status" value="1"/>
</dbReference>
<dbReference type="PANTHER" id="PTHR45947:SF3">
    <property type="entry name" value="SULFOQUINOVOSYL TRANSFERASE SQD2"/>
    <property type="match status" value="1"/>
</dbReference>
<evidence type="ECO:0000259" key="2">
    <source>
        <dbReference type="Pfam" id="PF13439"/>
    </source>
</evidence>
<sequence>MSVSLEQKEARKVSADRELPAGAAAVTHKIQEKPKRSLRIAMAGIRGLPPRYGGSETCVDELGRFLHSWDHAVTVYSRIYKGDHAARPDSYHNMKLVYFHSLKQKNLDTPFHSLLVSLHLLFKGTQDVVHFHGVGNSLFLPFFRLSPVATVVTVDGRDWDRGKWGFLARKILKLSAKMAVRFADGIITDTPEAQKLYREEFNRETTYIPYGAHTETIETQVALEKWGLKPGRYILFVGRFIPEKGIQYLVDAYNGLETDFPLVLVGGNEYDLAFVQKLKNFARPGIIFPGFVFGRPFEELLQHCALYVQPSDVEGTSPVLLNAMALGRCVIVSGIKENLDVVEKTALSFSPGSSGHLAEIMKQALNDEGLRKDLGRMAQDRVRVVYSWETVSKSHLEAYYAALEVKRGGARPDVAT</sequence>
<evidence type="ECO:0000313" key="3">
    <source>
        <dbReference type="EMBL" id="MBU2692293.1"/>
    </source>
</evidence>
<dbReference type="GO" id="GO:0016757">
    <property type="term" value="F:glycosyltransferase activity"/>
    <property type="evidence" value="ECO:0007669"/>
    <property type="project" value="InterPro"/>
</dbReference>
<dbReference type="Pfam" id="PF13439">
    <property type="entry name" value="Glyco_transf_4"/>
    <property type="match status" value="1"/>
</dbReference>
<dbReference type="PANTHER" id="PTHR45947">
    <property type="entry name" value="SULFOQUINOVOSYL TRANSFERASE SQD2"/>
    <property type="match status" value="1"/>
</dbReference>
<organism evidence="3 4">
    <name type="scientific">Eiseniibacteriota bacterium</name>
    <dbReference type="NCBI Taxonomy" id="2212470"/>
    <lineage>
        <taxon>Bacteria</taxon>
        <taxon>Candidatus Eiseniibacteriota</taxon>
    </lineage>
</organism>
<evidence type="ECO:0000313" key="4">
    <source>
        <dbReference type="Proteomes" id="UP000777784"/>
    </source>
</evidence>
<name>A0A948RZ44_UNCEI</name>
<comment type="caution">
    <text evidence="3">The sequence shown here is derived from an EMBL/GenBank/DDBJ whole genome shotgun (WGS) entry which is preliminary data.</text>
</comment>
<reference evidence="3" key="1">
    <citation type="submission" date="2021-05" db="EMBL/GenBank/DDBJ databases">
        <title>Energy efficiency and biological interactions define the core microbiome of deep oligotrophic groundwater.</title>
        <authorList>
            <person name="Mehrshad M."/>
            <person name="Lopez-Fernandez M."/>
            <person name="Bell E."/>
            <person name="Bernier-Latmani R."/>
            <person name="Bertilsson S."/>
            <person name="Dopson M."/>
        </authorList>
    </citation>
    <scope>NUCLEOTIDE SEQUENCE</scope>
    <source>
        <strain evidence="3">Modern_marine.mb.64</strain>
    </source>
</reference>